<feature type="domain" description="CUB" evidence="5">
    <location>
        <begin position="421"/>
        <end position="543"/>
    </location>
</feature>
<feature type="region of interest" description="Disordered" evidence="4">
    <location>
        <begin position="30"/>
        <end position="49"/>
    </location>
</feature>
<evidence type="ECO:0000313" key="6">
    <source>
        <dbReference type="EnsemblMetazoa" id="G19373.1:cds"/>
    </source>
</evidence>
<dbReference type="CDD" id="cd00041">
    <property type="entry name" value="CUB"/>
    <property type="match status" value="2"/>
</dbReference>
<evidence type="ECO:0000256" key="1">
    <source>
        <dbReference type="ARBA" id="ARBA00022737"/>
    </source>
</evidence>
<organism evidence="6 7">
    <name type="scientific">Magallana gigas</name>
    <name type="common">Pacific oyster</name>
    <name type="synonym">Crassostrea gigas</name>
    <dbReference type="NCBI Taxonomy" id="29159"/>
    <lineage>
        <taxon>Eukaryota</taxon>
        <taxon>Metazoa</taxon>
        <taxon>Spiralia</taxon>
        <taxon>Lophotrochozoa</taxon>
        <taxon>Mollusca</taxon>
        <taxon>Bivalvia</taxon>
        <taxon>Autobranchia</taxon>
        <taxon>Pteriomorphia</taxon>
        <taxon>Ostreida</taxon>
        <taxon>Ostreoidea</taxon>
        <taxon>Ostreidae</taxon>
        <taxon>Magallana</taxon>
    </lineage>
</organism>
<keyword evidence="7" id="KW-1185">Reference proteome</keyword>
<feature type="domain" description="CUB" evidence="5">
    <location>
        <begin position="710"/>
        <end position="816"/>
    </location>
</feature>
<dbReference type="InterPro" id="IPR000859">
    <property type="entry name" value="CUB_dom"/>
</dbReference>
<dbReference type="Gene3D" id="2.40.70.10">
    <property type="entry name" value="Acid Proteases"/>
    <property type="match status" value="1"/>
</dbReference>
<dbReference type="InterPro" id="IPR021109">
    <property type="entry name" value="Peptidase_aspartic_dom_sf"/>
</dbReference>
<name>A0A8W8JMH4_MAGGI</name>
<dbReference type="PANTHER" id="PTHR24251">
    <property type="entry name" value="OVOCHYMASE-RELATED"/>
    <property type="match status" value="1"/>
</dbReference>
<sequence length="816" mass="90877">MDFDARGLSQTWKKWKEEVQLYVDISMDKKPETRKKSFSKPTPQRPQPQHYRLDQIQCKYCGNRHEKGRQHCKAYGHQCGKCQKPHHFEKVCNSVKSSVHHIQEKNDKSDSDDYFSIYSVDLKYSSESVNAINQGNENKVFASMSVNGQHVKFQVDSGATCNIIPKSYLKTNNVITETDQILSVYINTTIKPLGKCNMKFMNPKNGGKYKADFVVLDGPCQPILGSKASQALGLIKVQKENILEVKESETLTREKISSAYQDVFTGLGILEDYHLRVDPTVKPVIHASRKVPLAFKKGQNASAFSMPRMGSGMSAWTTRAPLWNQHSTRGISASPAPSTKADLRIVLGVTDITKDATDTITLRDSNGDILPTTSVAVGTREGFEIVTSTGNSISVQLDTNDSSNDEEIYIYVISGVDSGTCPGTSTISATDEYQIVTSSNFPDNYNGDEVCTVSITADENKVISYEILFKQIEDSTTFDECSEIFEVFDGSTLENRIFDTCNPFLPGRLSKLKTTSVGRTLDLRFVSDSSIEKHGFVLLFKQEDINECLEKNCSPREICFEPESLNEYECNGHATTTEKRFLSCPNDGSEVVIDVPEFEAQTFSFPPPETDGFPISSTCTWTFKGEEGSGIIIHVFNMTFERFDSLSVDNEEEIFGRRTTFSGPITQYSDDQSRISIDNSMKVILTTNNNFNKMKRFTVSVISGRDSETCPGSKTIQATDSFQTITSANFPEPYLSDGDCDVTITADEGMVIVFSFPVLIVDDYQDACFDYLTLSTGGRGQIGRLGPLMGRGQNPHRGLGWQNSPAEIDFRSFQNP</sequence>
<dbReference type="Proteomes" id="UP000005408">
    <property type="component" value="Unassembled WGS sequence"/>
</dbReference>
<accession>A0A8W8JMH4</accession>
<dbReference type="EnsemblMetazoa" id="G19373.1">
    <property type="protein sequence ID" value="G19373.1:cds"/>
    <property type="gene ID" value="G19373"/>
</dbReference>
<dbReference type="PROSITE" id="PS01180">
    <property type="entry name" value="CUB"/>
    <property type="match status" value="2"/>
</dbReference>
<dbReference type="AlphaFoldDB" id="A0A8W8JMH4"/>
<evidence type="ECO:0000256" key="2">
    <source>
        <dbReference type="ARBA" id="ARBA00023157"/>
    </source>
</evidence>
<keyword evidence="1" id="KW-0677">Repeat</keyword>
<keyword evidence="2" id="KW-1015">Disulfide bond</keyword>
<evidence type="ECO:0000256" key="4">
    <source>
        <dbReference type="SAM" id="MobiDB-lite"/>
    </source>
</evidence>
<dbReference type="SUPFAM" id="SSF50630">
    <property type="entry name" value="Acid proteases"/>
    <property type="match status" value="1"/>
</dbReference>
<comment type="caution">
    <text evidence="3">Lacks conserved residue(s) required for the propagation of feature annotation.</text>
</comment>
<evidence type="ECO:0000256" key="3">
    <source>
        <dbReference type="PROSITE-ProRule" id="PRU00059"/>
    </source>
</evidence>
<evidence type="ECO:0000313" key="7">
    <source>
        <dbReference type="Proteomes" id="UP000005408"/>
    </source>
</evidence>
<reference evidence="6" key="1">
    <citation type="submission" date="2022-08" db="UniProtKB">
        <authorList>
            <consortium name="EnsemblMetazoa"/>
        </authorList>
    </citation>
    <scope>IDENTIFICATION</scope>
    <source>
        <strain evidence="6">05x7-T-G4-1.051#20</strain>
    </source>
</reference>
<dbReference type="SUPFAM" id="SSF49854">
    <property type="entry name" value="Spermadhesin, CUB domain"/>
    <property type="match status" value="3"/>
</dbReference>
<evidence type="ECO:0000259" key="5">
    <source>
        <dbReference type="PROSITE" id="PS01180"/>
    </source>
</evidence>
<proteinExistence type="predicted"/>
<protein>
    <recommendedName>
        <fullName evidence="5">CUB domain-containing protein</fullName>
    </recommendedName>
</protein>
<dbReference type="Gene3D" id="2.60.120.290">
    <property type="entry name" value="Spermadhesin, CUB domain"/>
    <property type="match status" value="2"/>
</dbReference>
<dbReference type="CDD" id="cd05481">
    <property type="entry name" value="retropepsin_like_LTR_1"/>
    <property type="match status" value="1"/>
</dbReference>
<dbReference type="InterPro" id="IPR035914">
    <property type="entry name" value="Sperma_CUB_dom_sf"/>
</dbReference>
<dbReference type="SMART" id="SM00042">
    <property type="entry name" value="CUB"/>
    <property type="match status" value="3"/>
</dbReference>
<dbReference type="Pfam" id="PF00431">
    <property type="entry name" value="CUB"/>
    <property type="match status" value="2"/>
</dbReference>